<proteinExistence type="predicted"/>
<organism evidence="1 2">
    <name type="scientific">Hypothenemus hampei</name>
    <name type="common">Coffee berry borer</name>
    <dbReference type="NCBI Taxonomy" id="57062"/>
    <lineage>
        <taxon>Eukaryota</taxon>
        <taxon>Metazoa</taxon>
        <taxon>Ecdysozoa</taxon>
        <taxon>Arthropoda</taxon>
        <taxon>Hexapoda</taxon>
        <taxon>Insecta</taxon>
        <taxon>Pterygota</taxon>
        <taxon>Neoptera</taxon>
        <taxon>Endopterygota</taxon>
        <taxon>Coleoptera</taxon>
        <taxon>Polyphaga</taxon>
        <taxon>Cucujiformia</taxon>
        <taxon>Curculionidae</taxon>
        <taxon>Scolytinae</taxon>
        <taxon>Hypothenemus</taxon>
    </lineage>
</organism>
<gene>
    <name evidence="1" type="ORF">ABEB36_002937</name>
</gene>
<sequence length="58" mass="6651">LGDLDGVYSANPSMRKSKIEELADDRKIIFPTLLKPNYCTNSLQNQDWNKVEGEREPI</sequence>
<reference evidence="1 2" key="1">
    <citation type="submission" date="2024-05" db="EMBL/GenBank/DDBJ databases">
        <title>Genetic variation in Jamaican populations of the coffee berry borer (Hypothenemus hampei).</title>
        <authorList>
            <person name="Errbii M."/>
            <person name="Myrie A."/>
        </authorList>
    </citation>
    <scope>NUCLEOTIDE SEQUENCE [LARGE SCALE GENOMIC DNA]</scope>
    <source>
        <strain evidence="1">JA-Hopewell-2020-01-JO</strain>
        <tissue evidence="1">Whole body</tissue>
    </source>
</reference>
<dbReference type="EMBL" id="JBDJPC010000002">
    <property type="protein sequence ID" value="KAL1513536.1"/>
    <property type="molecule type" value="Genomic_DNA"/>
</dbReference>
<accession>A0ABD1F7H9</accession>
<comment type="caution">
    <text evidence="1">The sequence shown here is derived from an EMBL/GenBank/DDBJ whole genome shotgun (WGS) entry which is preliminary data.</text>
</comment>
<dbReference type="Proteomes" id="UP001566132">
    <property type="component" value="Unassembled WGS sequence"/>
</dbReference>
<keyword evidence="2" id="KW-1185">Reference proteome</keyword>
<name>A0ABD1F7H9_HYPHA</name>
<evidence type="ECO:0000313" key="1">
    <source>
        <dbReference type="EMBL" id="KAL1513536.1"/>
    </source>
</evidence>
<protein>
    <submittedName>
        <fullName evidence="1">Uncharacterized protein</fullName>
    </submittedName>
</protein>
<dbReference type="AlphaFoldDB" id="A0ABD1F7H9"/>
<evidence type="ECO:0000313" key="2">
    <source>
        <dbReference type="Proteomes" id="UP001566132"/>
    </source>
</evidence>
<feature type="non-terminal residue" evidence="1">
    <location>
        <position position="1"/>
    </location>
</feature>